<dbReference type="Pfam" id="PF13561">
    <property type="entry name" value="adh_short_C2"/>
    <property type="match status" value="1"/>
</dbReference>
<name>A0A1L7XRK5_9HELO</name>
<dbReference type="GO" id="GO:0016491">
    <property type="term" value="F:oxidoreductase activity"/>
    <property type="evidence" value="ECO:0007669"/>
    <property type="project" value="UniProtKB-KW"/>
</dbReference>
<keyword evidence="2" id="KW-0560">Oxidoreductase</keyword>
<dbReference type="PANTHER" id="PTHR43669">
    <property type="entry name" value="5-KETO-D-GLUCONATE 5-REDUCTASE"/>
    <property type="match status" value="1"/>
</dbReference>
<evidence type="ECO:0000313" key="3">
    <source>
        <dbReference type="EMBL" id="CZR67674.1"/>
    </source>
</evidence>
<dbReference type="AlphaFoldDB" id="A0A1L7XRK5"/>
<dbReference type="STRING" id="576137.A0A1L7XRK5"/>
<dbReference type="OrthoDB" id="5336600at2759"/>
<evidence type="ECO:0000313" key="4">
    <source>
        <dbReference type="Proteomes" id="UP000184330"/>
    </source>
</evidence>
<evidence type="ECO:0000256" key="1">
    <source>
        <dbReference type="ARBA" id="ARBA00006484"/>
    </source>
</evidence>
<dbReference type="InterPro" id="IPR036291">
    <property type="entry name" value="NAD(P)-bd_dom_sf"/>
</dbReference>
<protein>
    <recommendedName>
        <fullName evidence="5">NAD(P)-binding protein</fullName>
    </recommendedName>
</protein>
<dbReference type="Proteomes" id="UP000184330">
    <property type="component" value="Unassembled WGS sequence"/>
</dbReference>
<organism evidence="3 4">
    <name type="scientific">Phialocephala subalpina</name>
    <dbReference type="NCBI Taxonomy" id="576137"/>
    <lineage>
        <taxon>Eukaryota</taxon>
        <taxon>Fungi</taxon>
        <taxon>Dikarya</taxon>
        <taxon>Ascomycota</taxon>
        <taxon>Pezizomycotina</taxon>
        <taxon>Leotiomycetes</taxon>
        <taxon>Helotiales</taxon>
        <taxon>Mollisiaceae</taxon>
        <taxon>Phialocephala</taxon>
        <taxon>Phialocephala fortinii species complex</taxon>
    </lineage>
</organism>
<dbReference type="Gene3D" id="3.40.50.720">
    <property type="entry name" value="NAD(P)-binding Rossmann-like Domain"/>
    <property type="match status" value="1"/>
</dbReference>
<keyword evidence="4" id="KW-1185">Reference proteome</keyword>
<dbReference type="InterPro" id="IPR002347">
    <property type="entry name" value="SDR_fam"/>
</dbReference>
<evidence type="ECO:0000256" key="2">
    <source>
        <dbReference type="ARBA" id="ARBA00023002"/>
    </source>
</evidence>
<accession>A0A1L7XRK5</accession>
<reference evidence="3 4" key="1">
    <citation type="submission" date="2016-03" db="EMBL/GenBank/DDBJ databases">
        <authorList>
            <person name="Ploux O."/>
        </authorList>
    </citation>
    <scope>NUCLEOTIDE SEQUENCE [LARGE SCALE GENOMIC DNA]</scope>
    <source>
        <strain evidence="3 4">UAMH 11012</strain>
    </source>
</reference>
<proteinExistence type="inferred from homology"/>
<sequence>MSFKPVVLVLGSGPRVGAAVAKQFANTGYLVAVASRKATGGKIAEGYLSVKADLSNPSSIPAVFDAVKAEFRSAPSVVVYNAAAFTPPAGDDLFSIPAESLAANLNTNTVSVYAAAQEAVKGWETLAKDAKKVFIYTGNKQNTGIGPILLTVTLGIGKSASAYLIGAADTQYSKLGYRFFYADERNADGSQKGMQLDGDAHAEFFAQLASGEGEVPWHATFVKGQGYVNF</sequence>
<dbReference type="EMBL" id="FJOG01000046">
    <property type="protein sequence ID" value="CZR67674.1"/>
    <property type="molecule type" value="Genomic_DNA"/>
</dbReference>
<dbReference type="SUPFAM" id="SSF51735">
    <property type="entry name" value="NAD(P)-binding Rossmann-fold domains"/>
    <property type="match status" value="1"/>
</dbReference>
<evidence type="ECO:0008006" key="5">
    <source>
        <dbReference type="Google" id="ProtNLM"/>
    </source>
</evidence>
<dbReference type="PANTHER" id="PTHR43669:SF4">
    <property type="entry name" value="SHORT-CHAIN DEHYDROGENASE"/>
    <property type="match status" value="1"/>
</dbReference>
<gene>
    <name evidence="3" type="ORF">PAC_17573</name>
</gene>
<comment type="similarity">
    <text evidence="1">Belongs to the short-chain dehydrogenases/reductases (SDR) family.</text>
</comment>